<evidence type="ECO:0000313" key="12">
    <source>
        <dbReference type="Proteomes" id="UP001240697"/>
    </source>
</evidence>
<evidence type="ECO:0000256" key="6">
    <source>
        <dbReference type="ARBA" id="ARBA00022519"/>
    </source>
</evidence>
<dbReference type="Proteomes" id="UP001240697">
    <property type="component" value="Chromosome"/>
</dbReference>
<evidence type="ECO:0000256" key="7">
    <source>
        <dbReference type="ARBA" id="ARBA00022692"/>
    </source>
</evidence>
<keyword evidence="12" id="KW-1185">Reference proteome</keyword>
<evidence type="ECO:0000256" key="8">
    <source>
        <dbReference type="ARBA" id="ARBA00022927"/>
    </source>
</evidence>
<keyword evidence="8" id="KW-0653">Protein transport</keyword>
<keyword evidence="4" id="KW-0813">Transport</keyword>
<evidence type="ECO:0000256" key="9">
    <source>
        <dbReference type="ARBA" id="ARBA00023136"/>
    </source>
</evidence>
<dbReference type="RefSeq" id="WP_283487299.1">
    <property type="nucleotide sequence ID" value="NZ_CP125947.1"/>
</dbReference>
<accession>A0ABY8SV56</accession>
<evidence type="ECO:0000256" key="10">
    <source>
        <dbReference type="ARBA" id="ARBA00030772"/>
    </source>
</evidence>
<dbReference type="EMBL" id="CP125947">
    <property type="protein sequence ID" value="WHS66204.1"/>
    <property type="molecule type" value="Genomic_DNA"/>
</dbReference>
<name>A0ABY8SV56_9BURK</name>
<evidence type="ECO:0000256" key="1">
    <source>
        <dbReference type="ARBA" id="ARBA00004533"/>
    </source>
</evidence>
<proteinExistence type="inferred from homology"/>
<sequence>MRSPLSSVVPARSARGGSALRSPRTWAISGAFCGALLAALIWAPAAWLVSAVQAASAGKVLLQEARGTVWNGSARLVLAEGAGSRDRTSLPTRLEWTLRPGFNGLQMSLHSDCCTPAPVKARVSLGWNAMTAQIQDSLIELPAELLAGLGTPWNTVALQGQLRLSTQKLQLHYRAGRANSEGLTRLEALAVSSRLSPLKPLGSYRLDIQGGDSPRLQLSTLSGDLQLSGLGQWVDSRLHFNGEASASPEREAALSNLLNILGRRQGARSIITFG</sequence>
<protein>
    <recommendedName>
        <fullName evidence="3">Type II secretion system protein N</fullName>
    </recommendedName>
    <alternativeName>
        <fullName evidence="10">General secretion pathway protein N</fullName>
    </alternativeName>
</protein>
<evidence type="ECO:0000313" key="11">
    <source>
        <dbReference type="EMBL" id="WHS66204.1"/>
    </source>
</evidence>
<keyword evidence="9" id="KW-0472">Membrane</keyword>
<gene>
    <name evidence="11" type="primary">gspN</name>
    <name evidence="11" type="ORF">QMY55_03375</name>
</gene>
<evidence type="ECO:0000256" key="4">
    <source>
        <dbReference type="ARBA" id="ARBA00022448"/>
    </source>
</evidence>
<evidence type="ECO:0000256" key="5">
    <source>
        <dbReference type="ARBA" id="ARBA00022475"/>
    </source>
</evidence>
<evidence type="ECO:0000256" key="2">
    <source>
        <dbReference type="ARBA" id="ARBA00007208"/>
    </source>
</evidence>
<comment type="subcellular location">
    <subcellularLocation>
        <location evidence="1">Cell inner membrane</location>
    </subcellularLocation>
</comment>
<keyword evidence="6" id="KW-0997">Cell inner membrane</keyword>
<dbReference type="Pfam" id="PF01203">
    <property type="entry name" value="T2SSN"/>
    <property type="match status" value="1"/>
</dbReference>
<comment type="similarity">
    <text evidence="2">Belongs to the GSP N family.</text>
</comment>
<organism evidence="11 12">
    <name type="scientific">Comamonas resistens</name>
    <dbReference type="NCBI Taxonomy" id="3046670"/>
    <lineage>
        <taxon>Bacteria</taxon>
        <taxon>Pseudomonadati</taxon>
        <taxon>Pseudomonadota</taxon>
        <taxon>Betaproteobacteria</taxon>
        <taxon>Burkholderiales</taxon>
        <taxon>Comamonadaceae</taxon>
        <taxon>Comamonas</taxon>
    </lineage>
</organism>
<keyword evidence="7" id="KW-0812">Transmembrane</keyword>
<keyword evidence="5" id="KW-1003">Cell membrane</keyword>
<evidence type="ECO:0000256" key="3">
    <source>
        <dbReference type="ARBA" id="ARBA00021563"/>
    </source>
</evidence>
<reference evidence="11 12" key="1">
    <citation type="submission" date="2023-05" db="EMBL/GenBank/DDBJ databases">
        <authorList>
            <person name="Yin Y."/>
            <person name="Lu Z."/>
        </authorList>
    </citation>
    <scope>NUCLEOTIDE SEQUENCE [LARGE SCALE GENOMIC DNA]</scope>
    <source>
        <strain evidence="11 12">ZM22</strain>
    </source>
</reference>
<dbReference type="InterPro" id="IPR022792">
    <property type="entry name" value="T2SS_protein-GspN"/>
</dbReference>